<feature type="compositionally biased region" description="Polar residues" evidence="1">
    <location>
        <begin position="182"/>
        <end position="193"/>
    </location>
</feature>
<proteinExistence type="predicted"/>
<comment type="caution">
    <text evidence="3">The sequence shown here is derived from an EMBL/GenBank/DDBJ whole genome shotgun (WGS) entry which is preliminary data.</text>
</comment>
<reference evidence="3 4" key="1">
    <citation type="journal article" date="2016" name="Front. Microbiol.">
        <title>Genome and transcriptome sequences reveal the specific parasitism of the nematophagous Purpureocillium lilacinum 36-1.</title>
        <authorList>
            <person name="Xie J."/>
            <person name="Li S."/>
            <person name="Mo C."/>
            <person name="Xiao X."/>
            <person name="Peng D."/>
            <person name="Wang G."/>
            <person name="Xiao Y."/>
        </authorList>
    </citation>
    <scope>NUCLEOTIDE SEQUENCE [LARGE SCALE GENOMIC DNA]</scope>
    <source>
        <strain evidence="3 4">36-1</strain>
    </source>
</reference>
<keyword evidence="2" id="KW-0812">Transmembrane</keyword>
<sequence length="613" mass="67355">MADMQPWMLQLRLGYVTISAIGSPNDSHHPNVLRLSIIRSSLGSFPGWDSDFDNEKRMYEKLRPLQGTLIPRCLCEGTCEGTRALVLSEVEGEQACRQKKPWLEPAELQRRLEVAFRQLEEFGVGYGDLKLNNFLIAGDGMVVVDLESVYEDTPDELDYATRTHIAHLKGRYERHLDGIRQGYSSRPNIQSASPPEVVVLSSPRHSRTSHGPPGKPNALITGLTDTHAHALTHSPTPPSEKQDGRNADEARARGSSKQKLLLEATTHPRNSLFGGCLLLCLSLSPSVPSPPSLPLLPSSLSLSPPLVNVGQTDPDRQLFVAARGAVLKNRRRSSVSTLPTMFNPGVFYMLASVVLFAVAVVVHFHTAHLSLPLSPFITVLAVVLPIAAFINAYIYPNLLRNSHACALAPLDHSALERLAPVLLQGLQAVVSSVLATLLFEGLVPSPALDYLLDYEWGRLYDARDGESIRLVQDTYRCCGLRAVDDRAYPFEGAQTCAEMYGRATSCEVPWKSAMQVTSGVDFGVVVVVGLMQIIGLLMMRERTKWWTALRTRDWKQPYCDDTASQSLLNPDEEQEANGTVEAPSQAQGYGALQERQPTPTGRPVEEGNPPSGR</sequence>
<dbReference type="AlphaFoldDB" id="A0A2U3EGU3"/>
<dbReference type="InterPro" id="IPR011009">
    <property type="entry name" value="Kinase-like_dom_sf"/>
</dbReference>
<dbReference type="Proteomes" id="UP000245956">
    <property type="component" value="Unassembled WGS sequence"/>
</dbReference>
<evidence type="ECO:0000256" key="2">
    <source>
        <dbReference type="SAM" id="Phobius"/>
    </source>
</evidence>
<dbReference type="SUPFAM" id="SSF56112">
    <property type="entry name" value="Protein kinase-like (PK-like)"/>
    <property type="match status" value="1"/>
</dbReference>
<gene>
    <name evidence="3" type="ORF">PCL_09023</name>
</gene>
<name>A0A2U3EGU3_PURLI</name>
<feature type="region of interest" description="Disordered" evidence="1">
    <location>
        <begin position="181"/>
        <end position="256"/>
    </location>
</feature>
<feature type="transmembrane region" description="Helical" evidence="2">
    <location>
        <begin position="519"/>
        <end position="539"/>
    </location>
</feature>
<feature type="transmembrane region" description="Helical" evidence="2">
    <location>
        <begin position="346"/>
        <end position="364"/>
    </location>
</feature>
<accession>A0A2U3EGU3</accession>
<feature type="region of interest" description="Disordered" evidence="1">
    <location>
        <begin position="563"/>
        <end position="613"/>
    </location>
</feature>
<feature type="transmembrane region" description="Helical" evidence="2">
    <location>
        <begin position="418"/>
        <end position="439"/>
    </location>
</feature>
<evidence type="ECO:0000313" key="4">
    <source>
        <dbReference type="Proteomes" id="UP000245956"/>
    </source>
</evidence>
<protein>
    <submittedName>
        <fullName evidence="3">Tetraspanin Tsp3</fullName>
    </submittedName>
</protein>
<feature type="transmembrane region" description="Helical" evidence="2">
    <location>
        <begin position="376"/>
        <end position="398"/>
    </location>
</feature>
<evidence type="ECO:0000313" key="3">
    <source>
        <dbReference type="EMBL" id="PWI73747.1"/>
    </source>
</evidence>
<organism evidence="3 4">
    <name type="scientific">Purpureocillium lilacinum</name>
    <name type="common">Paecilomyces lilacinus</name>
    <dbReference type="NCBI Taxonomy" id="33203"/>
    <lineage>
        <taxon>Eukaryota</taxon>
        <taxon>Fungi</taxon>
        <taxon>Dikarya</taxon>
        <taxon>Ascomycota</taxon>
        <taxon>Pezizomycotina</taxon>
        <taxon>Sordariomycetes</taxon>
        <taxon>Hypocreomycetidae</taxon>
        <taxon>Hypocreales</taxon>
        <taxon>Ophiocordycipitaceae</taxon>
        <taxon>Purpureocillium</taxon>
    </lineage>
</organism>
<evidence type="ECO:0000256" key="1">
    <source>
        <dbReference type="SAM" id="MobiDB-lite"/>
    </source>
</evidence>
<feature type="compositionally biased region" description="Basic and acidic residues" evidence="1">
    <location>
        <begin position="240"/>
        <end position="252"/>
    </location>
</feature>
<keyword evidence="2" id="KW-1133">Transmembrane helix</keyword>
<keyword evidence="2" id="KW-0472">Membrane</keyword>
<dbReference type="EMBL" id="LCWV01000004">
    <property type="protein sequence ID" value="PWI73747.1"/>
    <property type="molecule type" value="Genomic_DNA"/>
</dbReference>